<dbReference type="InterPro" id="IPR029479">
    <property type="entry name" value="Nitroreductase"/>
</dbReference>
<dbReference type="Proteomes" id="UP000518188">
    <property type="component" value="Unassembled WGS sequence"/>
</dbReference>
<comment type="caution">
    <text evidence="5">The sequence shown here is derived from an EMBL/GenBank/DDBJ whole genome shotgun (WGS) entry which is preliminary data.</text>
</comment>
<evidence type="ECO:0000256" key="1">
    <source>
        <dbReference type="ARBA" id="ARBA00022630"/>
    </source>
</evidence>
<dbReference type="AlphaFoldDB" id="A0A7X6RVU7"/>
<gene>
    <name evidence="5" type="ORF">HGA11_07920</name>
</gene>
<sequence>MDVYEAVASRRSVRAFADQPVDWDVLSRVLTAASRAPSGGNLQPWHIYVLGGERLAHLKERIGLRVAAGDRGDPLEVATYPTPLSNPYRERLEEFGQTRYGALGISHDDHAARARVRAGNWDCFGASTALFCYLDRDMPPPQWGDAGMYLQTVMLLLRAEGLHSCPQIAWAEYHRTVSETIAPPPQRILYCGMSIGHLDSTLPQPPIPRAPLSETVTFLR</sequence>
<dbReference type="PANTHER" id="PTHR23026">
    <property type="entry name" value="NADPH NITROREDUCTASE"/>
    <property type="match status" value="1"/>
</dbReference>
<dbReference type="InterPro" id="IPR050627">
    <property type="entry name" value="Nitroreductase/BluB"/>
</dbReference>
<evidence type="ECO:0000256" key="3">
    <source>
        <dbReference type="ARBA" id="ARBA00023002"/>
    </source>
</evidence>
<accession>A0A7X6RVU7</accession>
<evidence type="ECO:0000313" key="6">
    <source>
        <dbReference type="Proteomes" id="UP000518188"/>
    </source>
</evidence>
<dbReference type="SUPFAM" id="SSF55469">
    <property type="entry name" value="FMN-dependent nitroreductase-like"/>
    <property type="match status" value="1"/>
</dbReference>
<name>A0A7X6RVU7_9MYCO</name>
<evidence type="ECO:0000259" key="4">
    <source>
        <dbReference type="Pfam" id="PF00881"/>
    </source>
</evidence>
<keyword evidence="3" id="KW-0560">Oxidoreductase</keyword>
<feature type="domain" description="Nitroreductase" evidence="4">
    <location>
        <begin position="7"/>
        <end position="197"/>
    </location>
</feature>
<dbReference type="Pfam" id="PF00881">
    <property type="entry name" value="Nitroreductase"/>
    <property type="match status" value="1"/>
</dbReference>
<organism evidence="5 6">
    <name type="scientific">Mycolicibacterium septicum DSM 44393</name>
    <dbReference type="NCBI Taxonomy" id="1341646"/>
    <lineage>
        <taxon>Bacteria</taxon>
        <taxon>Bacillati</taxon>
        <taxon>Actinomycetota</taxon>
        <taxon>Actinomycetes</taxon>
        <taxon>Mycobacteriales</taxon>
        <taxon>Mycobacteriaceae</taxon>
        <taxon>Mycolicibacterium</taxon>
    </lineage>
</organism>
<keyword evidence="2" id="KW-0288">FMN</keyword>
<dbReference type="GO" id="GO:0016491">
    <property type="term" value="F:oxidoreductase activity"/>
    <property type="evidence" value="ECO:0007669"/>
    <property type="project" value="UniProtKB-KW"/>
</dbReference>
<dbReference type="InterPro" id="IPR000415">
    <property type="entry name" value="Nitroreductase-like"/>
</dbReference>
<evidence type="ECO:0000256" key="2">
    <source>
        <dbReference type="ARBA" id="ARBA00022643"/>
    </source>
</evidence>
<evidence type="ECO:0000313" key="5">
    <source>
        <dbReference type="EMBL" id="NKZ10900.1"/>
    </source>
</evidence>
<dbReference type="EMBL" id="JAAXPJ010000002">
    <property type="protein sequence ID" value="NKZ10900.1"/>
    <property type="molecule type" value="Genomic_DNA"/>
</dbReference>
<protein>
    <submittedName>
        <fullName evidence="5">Nitroreductase</fullName>
    </submittedName>
</protein>
<keyword evidence="1" id="KW-0285">Flavoprotein</keyword>
<dbReference type="CDD" id="cd02136">
    <property type="entry name" value="PnbA_NfnB-like"/>
    <property type="match status" value="1"/>
</dbReference>
<dbReference type="RefSeq" id="WP_044515010.1">
    <property type="nucleotide sequence ID" value="NZ_HG322951.1"/>
</dbReference>
<dbReference type="Gene3D" id="3.40.109.10">
    <property type="entry name" value="NADH Oxidase"/>
    <property type="match status" value="1"/>
</dbReference>
<dbReference type="PANTHER" id="PTHR23026:SF90">
    <property type="entry name" value="IODOTYROSINE DEIODINASE 1"/>
    <property type="match status" value="1"/>
</dbReference>
<proteinExistence type="predicted"/>
<reference evidence="5 6" key="1">
    <citation type="submission" date="2020-04" db="EMBL/GenBank/DDBJ databases">
        <title>MicrobeNet Type strains.</title>
        <authorList>
            <person name="Nicholson A.C."/>
        </authorList>
    </citation>
    <scope>NUCLEOTIDE SEQUENCE [LARGE SCALE GENOMIC DNA]</scope>
    <source>
        <strain evidence="5 6">ATCC 700731</strain>
    </source>
</reference>